<proteinExistence type="predicted"/>
<dbReference type="RefSeq" id="WP_191165406.1">
    <property type="nucleotide sequence ID" value="NZ_JACWMX010000009.1"/>
</dbReference>
<dbReference type="AlphaFoldDB" id="A0A926NV23"/>
<reference evidence="1" key="1">
    <citation type="submission" date="2020-09" db="EMBL/GenBank/DDBJ databases">
        <title>Novel species of Mucilaginibacter isolated from a glacier on the Tibetan Plateau.</title>
        <authorList>
            <person name="Liu Q."/>
            <person name="Xin Y.-H."/>
        </authorList>
    </citation>
    <scope>NUCLEOTIDE SEQUENCE</scope>
    <source>
        <strain evidence="1">ZB1P21</strain>
    </source>
</reference>
<evidence type="ECO:0000313" key="1">
    <source>
        <dbReference type="EMBL" id="MBD1395107.1"/>
    </source>
</evidence>
<dbReference type="Proteomes" id="UP000619078">
    <property type="component" value="Unassembled WGS sequence"/>
</dbReference>
<keyword evidence="2" id="KW-1185">Reference proteome</keyword>
<name>A0A926NV23_9SPHI</name>
<protein>
    <submittedName>
        <fullName evidence="1">Uncharacterized protein</fullName>
    </submittedName>
</protein>
<sequence>MAGRLLLRGPGIWRRNTAKQMDEHDGSAWVNAAGMAAASFGRRYSGSARPLQQLKE</sequence>
<gene>
    <name evidence="1" type="ORF">IDJ76_18530</name>
</gene>
<organism evidence="1 2">
    <name type="scientific">Mucilaginibacter glaciei</name>
    <dbReference type="NCBI Taxonomy" id="2772109"/>
    <lineage>
        <taxon>Bacteria</taxon>
        <taxon>Pseudomonadati</taxon>
        <taxon>Bacteroidota</taxon>
        <taxon>Sphingobacteriia</taxon>
        <taxon>Sphingobacteriales</taxon>
        <taxon>Sphingobacteriaceae</taxon>
        <taxon>Mucilaginibacter</taxon>
    </lineage>
</organism>
<dbReference type="EMBL" id="JACWMX010000009">
    <property type="protein sequence ID" value="MBD1395107.1"/>
    <property type="molecule type" value="Genomic_DNA"/>
</dbReference>
<accession>A0A926NV23</accession>
<comment type="caution">
    <text evidence="1">The sequence shown here is derived from an EMBL/GenBank/DDBJ whole genome shotgun (WGS) entry which is preliminary data.</text>
</comment>
<evidence type="ECO:0000313" key="2">
    <source>
        <dbReference type="Proteomes" id="UP000619078"/>
    </source>
</evidence>